<organism evidence="2 3">
    <name type="scientific">Rosa chinensis</name>
    <name type="common">China rose</name>
    <dbReference type="NCBI Taxonomy" id="74649"/>
    <lineage>
        <taxon>Eukaryota</taxon>
        <taxon>Viridiplantae</taxon>
        <taxon>Streptophyta</taxon>
        <taxon>Embryophyta</taxon>
        <taxon>Tracheophyta</taxon>
        <taxon>Spermatophyta</taxon>
        <taxon>Magnoliopsida</taxon>
        <taxon>eudicotyledons</taxon>
        <taxon>Gunneridae</taxon>
        <taxon>Pentapetalae</taxon>
        <taxon>rosids</taxon>
        <taxon>fabids</taxon>
        <taxon>Rosales</taxon>
        <taxon>Rosaceae</taxon>
        <taxon>Rosoideae</taxon>
        <taxon>Rosoideae incertae sedis</taxon>
        <taxon>Rosa</taxon>
    </lineage>
</organism>
<dbReference type="EMBL" id="PDCK01000041">
    <property type="protein sequence ID" value="PRQ44515.1"/>
    <property type="molecule type" value="Genomic_DNA"/>
</dbReference>
<name>A0A2P6RDM8_ROSCH</name>
<evidence type="ECO:0000256" key="1">
    <source>
        <dbReference type="SAM" id="Phobius"/>
    </source>
</evidence>
<gene>
    <name evidence="2" type="ORF">RchiOBHm_Chr3g0480121</name>
</gene>
<sequence>MPTLAGKRENPEKRSNSEKAVGRITIIFLSCLPFYSILGYVHAESYKWFRNG</sequence>
<comment type="caution">
    <text evidence="2">The sequence shown here is derived from an EMBL/GenBank/DDBJ whole genome shotgun (WGS) entry which is preliminary data.</text>
</comment>
<keyword evidence="1" id="KW-1133">Transmembrane helix</keyword>
<evidence type="ECO:0000313" key="3">
    <source>
        <dbReference type="Proteomes" id="UP000238479"/>
    </source>
</evidence>
<protein>
    <submittedName>
        <fullName evidence="2">Uncharacterized protein</fullName>
    </submittedName>
</protein>
<proteinExistence type="predicted"/>
<keyword evidence="1" id="KW-0472">Membrane</keyword>
<dbReference type="AlphaFoldDB" id="A0A2P6RDM8"/>
<keyword evidence="1" id="KW-0812">Transmembrane</keyword>
<keyword evidence="3" id="KW-1185">Reference proteome</keyword>
<feature type="transmembrane region" description="Helical" evidence="1">
    <location>
        <begin position="21"/>
        <end position="43"/>
    </location>
</feature>
<accession>A0A2P6RDM8</accession>
<reference evidence="2 3" key="1">
    <citation type="journal article" date="2018" name="Nat. Genet.">
        <title>The Rosa genome provides new insights in the design of modern roses.</title>
        <authorList>
            <person name="Bendahmane M."/>
        </authorList>
    </citation>
    <scope>NUCLEOTIDE SEQUENCE [LARGE SCALE GENOMIC DNA]</scope>
    <source>
        <strain evidence="3">cv. Old Blush</strain>
    </source>
</reference>
<dbReference type="Gramene" id="PRQ44515">
    <property type="protein sequence ID" value="PRQ44515"/>
    <property type="gene ID" value="RchiOBHm_Chr3g0480121"/>
</dbReference>
<dbReference type="Proteomes" id="UP000238479">
    <property type="component" value="Chromosome 3"/>
</dbReference>
<evidence type="ECO:0000313" key="2">
    <source>
        <dbReference type="EMBL" id="PRQ44515.1"/>
    </source>
</evidence>